<dbReference type="EMBL" id="GL629794">
    <property type="protein sequence ID" value="EFX01370.1"/>
    <property type="molecule type" value="Genomic_DNA"/>
</dbReference>
<dbReference type="GeneID" id="25979732"/>
<dbReference type="PANTHER" id="PTHR40788:SF1">
    <property type="entry name" value="IPA PROTEIN"/>
    <property type="match status" value="1"/>
</dbReference>
<dbReference type="eggNOG" id="ENOG502SJ1Z">
    <property type="taxonomic scope" value="Eukaryota"/>
</dbReference>
<dbReference type="PANTHER" id="PTHR40788">
    <property type="entry name" value="CLR5 DOMAIN-CONTAINING PROTEIN-RELATED"/>
    <property type="match status" value="1"/>
</dbReference>
<keyword evidence="2" id="KW-1185">Reference proteome</keyword>
<evidence type="ECO:0000313" key="2">
    <source>
        <dbReference type="Proteomes" id="UP000007796"/>
    </source>
</evidence>
<accession>F0XLA9</accession>
<dbReference type="HOGENOM" id="CLU_024207_0_0_1"/>
<protein>
    <submittedName>
        <fullName evidence="1">Ipa protein</fullName>
    </submittedName>
</protein>
<name>F0XLA9_GROCL</name>
<dbReference type="OrthoDB" id="2922289at2759"/>
<reference evidence="1 2" key="1">
    <citation type="journal article" date="2011" name="Proc. Natl. Acad. Sci. U.S.A.">
        <title>Genome and transcriptome analyses of the mountain pine beetle-fungal symbiont Grosmannia clavigera, a lodgepole pine pathogen.</title>
        <authorList>
            <person name="DiGuistini S."/>
            <person name="Wang Y."/>
            <person name="Liao N.Y."/>
            <person name="Taylor G."/>
            <person name="Tanguay P."/>
            <person name="Feau N."/>
            <person name="Henrissat B."/>
            <person name="Chan S.K."/>
            <person name="Hesse-Orce U."/>
            <person name="Alamouti S.M."/>
            <person name="Tsui C.K.M."/>
            <person name="Docking R.T."/>
            <person name="Levasseur A."/>
            <person name="Haridas S."/>
            <person name="Robertson G."/>
            <person name="Birol I."/>
            <person name="Holt R.A."/>
            <person name="Marra M.A."/>
            <person name="Hamelin R.C."/>
            <person name="Hirst M."/>
            <person name="Jones S.J.M."/>
            <person name="Bohlmann J."/>
            <person name="Breuil C."/>
        </authorList>
    </citation>
    <scope>NUCLEOTIDE SEQUENCE [LARGE SCALE GENOMIC DNA]</scope>
    <source>
        <strain evidence="2">kw1407 / UAMH 11150</strain>
    </source>
</reference>
<dbReference type="InParanoid" id="F0XLA9"/>
<dbReference type="STRING" id="655863.F0XLA9"/>
<gene>
    <name evidence="1" type="ORF">CMQ_6312</name>
</gene>
<sequence length="711" mass="79342">MNEPSLAEVVRDLHKDLRRKYALHGTAIEKVWHSFDSATRAKCLKAGLVDGGVLAHPLDRSLGDVYKFVPEINLRDIAESGSDFLLDHLRHRANKSLIEQLQAGVRGGQGDLDFIELMMRTKNLRHATRFRNCITFFMDDEKYGESFEIAREKGEVLNKITPALKARVAVPQATGELILIRQQCLLKSFNILVEDILDEGAWAHGQKNRSKKMAKSVTQALSKLTILEAPAYISFSDLLAYAHDQMTDFEDYLGLLSVEPVVLKHAVNLQFVSQPELIADEKGRTMPFHTDKYISGSVFDVVHNAVQGTAIWTYIAHLLTLLSIGGQDKVLRTIVLQELSNACYLEYGRVQTTLKRQVQRCSGVKWFKRISGAYDKAGNARIVVKGNTASLTRDNPQLQYLISLCLPDTSVSKAADWMKKLSNLHKVHPLEREKLEESEVDSLGDLAVIIEFSQDLSNVIPMPSFSRNKGQTFVSRMQELQTKLNLLKNQVDLSEFAALVDNLLVPGMAEGALQLLDKFVIEKAGMNIGILYQVLVEDCLSGLQQQFEMTKIKLTQGGKATPPTPPLADPDAQKFLSEQQEQNQTTPTDQSSFEFAPRKDVATTVVPASPPQTFQVSASTAQVFATFFAKSVSQGSVTWSAFEAAMGDMGFSVLLKLGSVYTFYPPDTMLAKKPLTVHQPLRFKIEGHMILIFARRLRTIYGWDESTFVVA</sequence>
<organism evidence="2">
    <name type="scientific">Grosmannia clavigera (strain kw1407 / UAMH 11150)</name>
    <name type="common">Blue stain fungus</name>
    <name type="synonym">Graphiocladiella clavigera</name>
    <dbReference type="NCBI Taxonomy" id="655863"/>
    <lineage>
        <taxon>Eukaryota</taxon>
        <taxon>Fungi</taxon>
        <taxon>Dikarya</taxon>
        <taxon>Ascomycota</taxon>
        <taxon>Pezizomycotina</taxon>
        <taxon>Sordariomycetes</taxon>
        <taxon>Sordariomycetidae</taxon>
        <taxon>Ophiostomatales</taxon>
        <taxon>Ophiostomataceae</taxon>
        <taxon>Leptographium</taxon>
    </lineage>
</organism>
<proteinExistence type="predicted"/>
<dbReference type="AlphaFoldDB" id="F0XLA9"/>
<dbReference type="RefSeq" id="XP_014170852.1">
    <property type="nucleotide sequence ID" value="XM_014315377.1"/>
</dbReference>
<dbReference type="Proteomes" id="UP000007796">
    <property type="component" value="Unassembled WGS sequence"/>
</dbReference>
<evidence type="ECO:0000313" key="1">
    <source>
        <dbReference type="EMBL" id="EFX01370.1"/>
    </source>
</evidence>